<sequence>MTDDTNASSDIPKLGWGRRLRNFADDYLPQGRWLSITLATFVVYSLVVLVLGVYWSVTPAEFDVVERARSYTTSLAASDAAAAPVTGAVTTAALLGVVDTMLSKPGGYLRNDRFPPGVYLDNIPNWEYGALIQSRDLVRAMREFFSRSQSQSKEDGDLSLAEPLLNFQSNSWLLPASENEYRKAMRSTQAYLQRLMDPNAQNAQFYARADNLREWLAMVNTRLGSLSQRLSASVSERRLNTDLAGDGNASQSTAAPSELEVRTPWNEIDDVFYESRGAAWALIHFLKAVEVDFADILQNKNAQVSLRQIVRELEGTQGVVWSPLILNGSGFGPLANHSLVMASYISRANAAIIDLRDLLSQG</sequence>
<evidence type="ECO:0000313" key="3">
    <source>
        <dbReference type="Proteomes" id="UP001626537"/>
    </source>
</evidence>
<dbReference type="Pfam" id="PF10095">
    <property type="entry name" value="DUF2333"/>
    <property type="match status" value="1"/>
</dbReference>
<dbReference type="PIRSF" id="PIRSF029693">
    <property type="entry name" value="UCP029693"/>
    <property type="match status" value="1"/>
</dbReference>
<dbReference type="Proteomes" id="UP001626537">
    <property type="component" value="Chromosome"/>
</dbReference>
<keyword evidence="3" id="KW-1185">Reference proteome</keyword>
<protein>
    <submittedName>
        <fullName evidence="2">DUF2333 family protein</fullName>
    </submittedName>
</protein>
<gene>
    <name evidence="2" type="ORF">R0135_14605</name>
</gene>
<organism evidence="2 3">
    <name type="scientific">Congregibacter variabilis</name>
    <dbReference type="NCBI Taxonomy" id="3081200"/>
    <lineage>
        <taxon>Bacteria</taxon>
        <taxon>Pseudomonadati</taxon>
        <taxon>Pseudomonadota</taxon>
        <taxon>Gammaproteobacteria</taxon>
        <taxon>Cellvibrionales</taxon>
        <taxon>Halieaceae</taxon>
        <taxon>Congregibacter</taxon>
    </lineage>
</organism>
<dbReference type="EMBL" id="CP136864">
    <property type="protein sequence ID" value="WOJ93004.1"/>
    <property type="molecule type" value="Genomic_DNA"/>
</dbReference>
<name>A0ABZ0I315_9GAMM</name>
<accession>A0ABZ0I315</accession>
<dbReference type="InterPro" id="IPR016936">
    <property type="entry name" value="UCP029693"/>
</dbReference>
<evidence type="ECO:0000256" key="1">
    <source>
        <dbReference type="SAM" id="Phobius"/>
    </source>
</evidence>
<keyword evidence="1" id="KW-1133">Transmembrane helix</keyword>
<feature type="transmembrane region" description="Helical" evidence="1">
    <location>
        <begin position="33"/>
        <end position="57"/>
    </location>
</feature>
<dbReference type="RefSeq" id="WP_407347663.1">
    <property type="nucleotide sequence ID" value="NZ_CP136864.1"/>
</dbReference>
<reference evidence="2 3" key="1">
    <citation type="submission" date="2023-10" db="EMBL/GenBank/DDBJ databases">
        <title>Two novel species belonging to the OM43/NOR5 clade.</title>
        <authorList>
            <person name="Park M."/>
        </authorList>
    </citation>
    <scope>NUCLEOTIDE SEQUENCE [LARGE SCALE GENOMIC DNA]</scope>
    <source>
        <strain evidence="2 3">IMCC43200</strain>
    </source>
</reference>
<proteinExistence type="predicted"/>
<evidence type="ECO:0000313" key="2">
    <source>
        <dbReference type="EMBL" id="WOJ93004.1"/>
    </source>
</evidence>
<keyword evidence="1" id="KW-0812">Transmembrane</keyword>
<keyword evidence="1" id="KW-0472">Membrane</keyword>